<feature type="transmembrane region" description="Helical" evidence="2">
    <location>
        <begin position="52"/>
        <end position="73"/>
    </location>
</feature>
<feature type="region of interest" description="Disordered" evidence="1">
    <location>
        <begin position="158"/>
        <end position="182"/>
    </location>
</feature>
<reference evidence="3" key="1">
    <citation type="submission" date="2023-03" db="EMBL/GenBank/DDBJ databases">
        <title>Actinorhabdospora filicis NBRC 111898.</title>
        <authorList>
            <person name="Ichikawa N."/>
            <person name="Sato H."/>
            <person name="Tonouchi N."/>
        </authorList>
    </citation>
    <scope>NUCLEOTIDE SEQUENCE</scope>
    <source>
        <strain evidence="3">NBRC 111898</strain>
    </source>
</reference>
<accession>A0A9W6SPU6</accession>
<dbReference type="Proteomes" id="UP001165079">
    <property type="component" value="Unassembled WGS sequence"/>
</dbReference>
<gene>
    <name evidence="3" type="ORF">Afil01_55770</name>
</gene>
<name>A0A9W6SPU6_9ACTN</name>
<evidence type="ECO:0000256" key="2">
    <source>
        <dbReference type="SAM" id="Phobius"/>
    </source>
</evidence>
<proteinExistence type="predicted"/>
<dbReference type="AlphaFoldDB" id="A0A9W6SPU6"/>
<feature type="compositionally biased region" description="Low complexity" evidence="1">
    <location>
        <begin position="283"/>
        <end position="294"/>
    </location>
</feature>
<dbReference type="EMBL" id="BSTX01000004">
    <property type="protein sequence ID" value="GLZ80770.1"/>
    <property type="molecule type" value="Genomic_DNA"/>
</dbReference>
<keyword evidence="2" id="KW-1133">Transmembrane helix</keyword>
<organism evidence="3 4">
    <name type="scientific">Actinorhabdospora filicis</name>
    <dbReference type="NCBI Taxonomy" id="1785913"/>
    <lineage>
        <taxon>Bacteria</taxon>
        <taxon>Bacillati</taxon>
        <taxon>Actinomycetota</taxon>
        <taxon>Actinomycetes</taxon>
        <taxon>Micromonosporales</taxon>
        <taxon>Micromonosporaceae</taxon>
        <taxon>Actinorhabdospora</taxon>
    </lineage>
</organism>
<dbReference type="RefSeq" id="WP_285666024.1">
    <property type="nucleotide sequence ID" value="NZ_BSTX01000004.1"/>
</dbReference>
<evidence type="ECO:0000313" key="3">
    <source>
        <dbReference type="EMBL" id="GLZ80770.1"/>
    </source>
</evidence>
<feature type="region of interest" description="Disordered" evidence="1">
    <location>
        <begin position="278"/>
        <end position="323"/>
    </location>
</feature>
<keyword evidence="4" id="KW-1185">Reference proteome</keyword>
<evidence type="ECO:0000313" key="4">
    <source>
        <dbReference type="Proteomes" id="UP001165079"/>
    </source>
</evidence>
<keyword evidence="2" id="KW-0812">Transmembrane</keyword>
<evidence type="ECO:0000256" key="1">
    <source>
        <dbReference type="SAM" id="MobiDB-lite"/>
    </source>
</evidence>
<comment type="caution">
    <text evidence="3">The sequence shown here is derived from an EMBL/GenBank/DDBJ whole genome shotgun (WGS) entry which is preliminary data.</text>
</comment>
<feature type="region of interest" description="Disordered" evidence="1">
    <location>
        <begin position="81"/>
        <end position="121"/>
    </location>
</feature>
<feature type="compositionally biased region" description="Low complexity" evidence="1">
    <location>
        <begin position="161"/>
        <end position="175"/>
    </location>
</feature>
<protein>
    <submittedName>
        <fullName evidence="3">Uncharacterized protein</fullName>
    </submittedName>
</protein>
<sequence>MAEKDDFDRDDAADDLLKAAFASYKTEAADAFARTGSPALFGEAKKHARRRAITLGAAVTGCFTLLLGGVAVATNSSYFPGPSANQHGDTNDDTKNPGDPDGPDGLQVSESAVPSPAPVTDLRNTELTLPAWPGALASACPAGVFRFADGVALPPVPPASPSGTASADPSSGTAAQPPAASSWRVLPGPAVAVRANVDGKPGDELLLPVGCGATPVQGLVVLSDQKTPIGFVSSGVDAKDVLAAVAVHDGVIAVTTKTGGVATTRHFRFAGGAFAEVPAPNTSPSGSPSASSSPSSPPPSPAAPGGDTGGQVPEGLNGTQAGA</sequence>
<feature type="compositionally biased region" description="Basic and acidic residues" evidence="1">
    <location>
        <begin position="89"/>
        <end position="98"/>
    </location>
</feature>
<keyword evidence="2" id="KW-0472">Membrane</keyword>